<dbReference type="OrthoDB" id="6366728at2759"/>
<protein>
    <recommendedName>
        <fullName evidence="8">Gustatory receptor</fullName>
    </recommendedName>
</protein>
<feature type="transmembrane region" description="Helical" evidence="8">
    <location>
        <begin position="21"/>
        <end position="41"/>
    </location>
</feature>
<dbReference type="GO" id="GO:0008049">
    <property type="term" value="P:male courtship behavior"/>
    <property type="evidence" value="ECO:0007669"/>
    <property type="project" value="TreeGrafter"/>
</dbReference>
<dbReference type="EMBL" id="JAAOIC020000016">
    <property type="protein sequence ID" value="KAG8041576.1"/>
    <property type="molecule type" value="Genomic_DNA"/>
</dbReference>
<dbReference type="PANTHER" id="PTHR21143">
    <property type="entry name" value="INVERTEBRATE GUSTATORY RECEPTOR"/>
    <property type="match status" value="1"/>
</dbReference>
<gene>
    <name evidence="9" type="ORF">G9C98_002869</name>
</gene>
<evidence type="ECO:0000256" key="4">
    <source>
        <dbReference type="ARBA" id="ARBA00022989"/>
    </source>
</evidence>
<dbReference type="GO" id="GO:0030425">
    <property type="term" value="C:dendrite"/>
    <property type="evidence" value="ECO:0007669"/>
    <property type="project" value="TreeGrafter"/>
</dbReference>
<comment type="caution">
    <text evidence="9">The sequence shown here is derived from an EMBL/GenBank/DDBJ whole genome shotgun (WGS) entry which is preliminary data.</text>
</comment>
<dbReference type="GO" id="GO:0005886">
    <property type="term" value="C:plasma membrane"/>
    <property type="evidence" value="ECO:0007669"/>
    <property type="project" value="UniProtKB-SubCell"/>
</dbReference>
<feature type="transmembrane region" description="Helical" evidence="8">
    <location>
        <begin position="61"/>
        <end position="86"/>
    </location>
</feature>
<keyword evidence="5 8" id="KW-0472">Membrane</keyword>
<keyword evidence="4 8" id="KW-1133">Transmembrane helix</keyword>
<dbReference type="PANTHER" id="PTHR21143:SF133">
    <property type="entry name" value="GUSTATORY AND PHEROMONE RECEPTOR 32A-RELATED"/>
    <property type="match status" value="1"/>
</dbReference>
<keyword evidence="10" id="KW-1185">Reference proteome</keyword>
<comment type="subcellular location">
    <subcellularLocation>
        <location evidence="1 8">Cell membrane</location>
        <topology evidence="1 8">Multi-pass membrane protein</topology>
    </subcellularLocation>
</comment>
<evidence type="ECO:0000256" key="1">
    <source>
        <dbReference type="ARBA" id="ARBA00004651"/>
    </source>
</evidence>
<keyword evidence="7 8" id="KW-0807">Transducer</keyword>
<evidence type="ECO:0000256" key="3">
    <source>
        <dbReference type="ARBA" id="ARBA00022692"/>
    </source>
</evidence>
<feature type="transmembrane region" description="Helical" evidence="8">
    <location>
        <begin position="191"/>
        <end position="212"/>
    </location>
</feature>
<feature type="transmembrane region" description="Helical" evidence="8">
    <location>
        <begin position="159"/>
        <end position="185"/>
    </location>
</feature>
<keyword evidence="2 8" id="KW-1003">Cell membrane</keyword>
<feature type="transmembrane region" description="Helical" evidence="8">
    <location>
        <begin position="308"/>
        <end position="332"/>
    </location>
</feature>
<dbReference type="GO" id="GO:0030424">
    <property type="term" value="C:axon"/>
    <property type="evidence" value="ECO:0007669"/>
    <property type="project" value="TreeGrafter"/>
</dbReference>
<evidence type="ECO:0000256" key="8">
    <source>
        <dbReference type="RuleBase" id="RU363108"/>
    </source>
</evidence>
<organism evidence="9 10">
    <name type="scientific">Cotesia typhae</name>
    <dbReference type="NCBI Taxonomy" id="2053667"/>
    <lineage>
        <taxon>Eukaryota</taxon>
        <taxon>Metazoa</taxon>
        <taxon>Ecdysozoa</taxon>
        <taxon>Arthropoda</taxon>
        <taxon>Hexapoda</taxon>
        <taxon>Insecta</taxon>
        <taxon>Pterygota</taxon>
        <taxon>Neoptera</taxon>
        <taxon>Endopterygota</taxon>
        <taxon>Hymenoptera</taxon>
        <taxon>Apocrita</taxon>
        <taxon>Ichneumonoidea</taxon>
        <taxon>Braconidae</taxon>
        <taxon>Microgastrinae</taxon>
        <taxon>Cotesia</taxon>
    </lineage>
</organism>
<evidence type="ECO:0000256" key="7">
    <source>
        <dbReference type="ARBA" id="ARBA00023224"/>
    </source>
</evidence>
<feature type="transmembrane region" description="Helical" evidence="8">
    <location>
        <begin position="275"/>
        <end position="296"/>
    </location>
</feature>
<keyword evidence="3 8" id="KW-0812">Transmembrane</keyword>
<reference evidence="9" key="1">
    <citation type="submission" date="2020-03" db="EMBL/GenBank/DDBJ databases">
        <authorList>
            <person name="Chebbi M.A."/>
            <person name="Drezen J.M."/>
        </authorList>
    </citation>
    <scope>NUCLEOTIDE SEQUENCE</scope>
    <source>
        <tissue evidence="9">Whole body</tissue>
    </source>
</reference>
<dbReference type="GO" id="GO:0043025">
    <property type="term" value="C:neuronal cell body"/>
    <property type="evidence" value="ECO:0007669"/>
    <property type="project" value="TreeGrafter"/>
</dbReference>
<comment type="similarity">
    <text evidence="8">Belongs to the insect chemoreceptor superfamily. Gustatory receptor (GR) family.</text>
</comment>
<evidence type="ECO:0000256" key="5">
    <source>
        <dbReference type="ARBA" id="ARBA00023136"/>
    </source>
</evidence>
<dbReference type="AlphaFoldDB" id="A0A8J5QYS2"/>
<dbReference type="GO" id="GO:0007165">
    <property type="term" value="P:signal transduction"/>
    <property type="evidence" value="ECO:0007669"/>
    <property type="project" value="UniProtKB-KW"/>
</dbReference>
<comment type="function">
    <text evidence="8">Gustatory receptor which mediates acceptance or avoidance behavior, depending on its substrates.</text>
</comment>
<evidence type="ECO:0000256" key="2">
    <source>
        <dbReference type="ARBA" id="ARBA00022475"/>
    </source>
</evidence>
<keyword evidence="6 8" id="KW-0675">Receptor</keyword>
<dbReference type="GO" id="GO:0050909">
    <property type="term" value="P:sensory perception of taste"/>
    <property type="evidence" value="ECO:0007669"/>
    <property type="project" value="InterPro"/>
</dbReference>
<accession>A0A8J5QYS2</accession>
<sequence>MQPNSFYSYKTKKRNNSSSTIYRALLIFQLIFFKLFGLAPWSTKVSKIIGKNIPITFQNDLILDSSLFGAAYNILLIIIWIIYNFYSSVVVIYRKKKFDSLLTTTVMMNLIFYSIVSPIFIWIFYPVHQRIIITVINKLMRIDKTLRRYSAYLSTNSNVIFLILLTNFVLYNCFIISLMCYYPVIVVPIRSVPSLISSLILMQYSMILDIFYKRFNNINLIILQLSGVDSNIELQKLFVSKVPLRKPIGSDIDHLNRFHAELCDMCENVSKFYELPVLLTILYFSVSSIFVLYFIFIFLSSPLNRFQIFIYFSDAAWFSIVIFGFIVMTFSVNRVIKESKKTSFMVHSLLDRCTMDDKLENQLIEFSLGLLYRKVEFTACGIISLDGSLLQSVLGTIVTYLAILIQFYRGGNSNPPEKLQTFPPN</sequence>
<proteinExistence type="inferred from homology"/>
<name>A0A8J5QYS2_9HYME</name>
<reference evidence="9" key="2">
    <citation type="submission" date="2021-04" db="EMBL/GenBank/DDBJ databases">
        <title>Genome-wide patterns of bracovirus chromosomal integration into multiple host tissues during parasitism.</title>
        <authorList>
            <person name="Chebbi M.A.C."/>
        </authorList>
    </citation>
    <scope>NUCLEOTIDE SEQUENCE</scope>
    <source>
        <tissue evidence="9">Whole body</tissue>
    </source>
</reference>
<dbReference type="Proteomes" id="UP000729913">
    <property type="component" value="Unassembled WGS sequence"/>
</dbReference>
<dbReference type="Pfam" id="PF08395">
    <property type="entry name" value="7tm_7"/>
    <property type="match status" value="1"/>
</dbReference>
<feature type="transmembrane region" description="Helical" evidence="8">
    <location>
        <begin position="389"/>
        <end position="408"/>
    </location>
</feature>
<dbReference type="GO" id="GO:0007635">
    <property type="term" value="P:chemosensory behavior"/>
    <property type="evidence" value="ECO:0007669"/>
    <property type="project" value="TreeGrafter"/>
</dbReference>
<evidence type="ECO:0000313" key="9">
    <source>
        <dbReference type="EMBL" id="KAG8041576.1"/>
    </source>
</evidence>
<dbReference type="InterPro" id="IPR013604">
    <property type="entry name" value="7TM_chemorcpt"/>
</dbReference>
<evidence type="ECO:0000313" key="10">
    <source>
        <dbReference type="Proteomes" id="UP000729913"/>
    </source>
</evidence>
<evidence type="ECO:0000256" key="6">
    <source>
        <dbReference type="ARBA" id="ARBA00023170"/>
    </source>
</evidence>